<feature type="compositionally biased region" description="Low complexity" evidence="3">
    <location>
        <begin position="191"/>
        <end position="216"/>
    </location>
</feature>
<organism evidence="6 7">
    <name type="scientific">Verticillium longisporum</name>
    <name type="common">Verticillium dahliae var. longisporum</name>
    <dbReference type="NCBI Taxonomy" id="100787"/>
    <lineage>
        <taxon>Eukaryota</taxon>
        <taxon>Fungi</taxon>
        <taxon>Dikarya</taxon>
        <taxon>Ascomycota</taxon>
        <taxon>Pezizomycotina</taxon>
        <taxon>Sordariomycetes</taxon>
        <taxon>Hypocreomycetidae</taxon>
        <taxon>Glomerellales</taxon>
        <taxon>Plectosphaerellaceae</taxon>
        <taxon>Verticillium</taxon>
    </lineage>
</organism>
<evidence type="ECO:0000256" key="1">
    <source>
        <dbReference type="ARBA" id="ARBA00004141"/>
    </source>
</evidence>
<gene>
    <name evidence="6" type="ORF">BN1708_009561</name>
</gene>
<feature type="region of interest" description="Disordered" evidence="3">
    <location>
        <begin position="351"/>
        <end position="371"/>
    </location>
</feature>
<feature type="compositionally biased region" description="Low complexity" evidence="3">
    <location>
        <begin position="937"/>
        <end position="947"/>
    </location>
</feature>
<dbReference type="InterPro" id="IPR011701">
    <property type="entry name" value="MFS"/>
</dbReference>
<dbReference type="InterPro" id="IPR055795">
    <property type="entry name" value="DUF7371"/>
</dbReference>
<reference evidence="6 7" key="1">
    <citation type="submission" date="2015-05" db="EMBL/GenBank/DDBJ databases">
        <authorList>
            <person name="Wang D.B."/>
            <person name="Wang M."/>
        </authorList>
    </citation>
    <scope>NUCLEOTIDE SEQUENCE [LARGE SCALE GENOMIC DNA]</scope>
    <source>
        <strain evidence="6">VL1</strain>
    </source>
</reference>
<feature type="compositionally biased region" description="Pro residues" evidence="3">
    <location>
        <begin position="1044"/>
        <end position="1055"/>
    </location>
</feature>
<feature type="region of interest" description="Disordered" evidence="3">
    <location>
        <begin position="185"/>
        <end position="256"/>
    </location>
</feature>
<feature type="transmembrane region" description="Helical" evidence="4">
    <location>
        <begin position="1924"/>
        <end position="1949"/>
    </location>
</feature>
<keyword evidence="7" id="KW-1185">Reference proteome</keyword>
<feature type="transmembrane region" description="Helical" evidence="4">
    <location>
        <begin position="1759"/>
        <end position="1779"/>
    </location>
</feature>
<feature type="transmembrane region" description="Helical" evidence="4">
    <location>
        <begin position="1832"/>
        <end position="1855"/>
    </location>
</feature>
<evidence type="ECO:0000313" key="6">
    <source>
        <dbReference type="EMBL" id="CRK00498.1"/>
    </source>
</evidence>
<feature type="transmembrane region" description="Helical" evidence="4">
    <location>
        <begin position="1724"/>
        <end position="1747"/>
    </location>
</feature>
<comment type="similarity">
    <text evidence="2">Belongs to the major facilitator superfamily. Monocarboxylate porter (TC 2.A.1.13) family.</text>
</comment>
<dbReference type="Proteomes" id="UP000044602">
    <property type="component" value="Unassembled WGS sequence"/>
</dbReference>
<evidence type="ECO:0000256" key="4">
    <source>
        <dbReference type="SAM" id="Phobius"/>
    </source>
</evidence>
<feature type="compositionally biased region" description="Gly residues" evidence="3">
    <location>
        <begin position="236"/>
        <end position="245"/>
    </location>
</feature>
<evidence type="ECO:0000256" key="2">
    <source>
        <dbReference type="ARBA" id="ARBA00006727"/>
    </source>
</evidence>
<name>A0A0G4KIP8_VERLO</name>
<feature type="region of interest" description="Disordered" evidence="3">
    <location>
        <begin position="800"/>
        <end position="836"/>
    </location>
</feature>
<feature type="region of interest" description="Disordered" evidence="3">
    <location>
        <begin position="411"/>
        <end position="430"/>
    </location>
</feature>
<feature type="compositionally biased region" description="Polar residues" evidence="3">
    <location>
        <begin position="1604"/>
        <end position="1621"/>
    </location>
</feature>
<evidence type="ECO:0000313" key="7">
    <source>
        <dbReference type="Proteomes" id="UP000044602"/>
    </source>
</evidence>
<evidence type="ECO:0000256" key="3">
    <source>
        <dbReference type="SAM" id="MobiDB-lite"/>
    </source>
</evidence>
<feature type="transmembrane region" description="Helical" evidence="4">
    <location>
        <begin position="1673"/>
        <end position="1692"/>
    </location>
</feature>
<feature type="region of interest" description="Disordered" evidence="3">
    <location>
        <begin position="1547"/>
        <end position="1625"/>
    </location>
</feature>
<dbReference type="PANTHER" id="PTHR11360:SF130">
    <property type="entry name" value="MAJOR FACILITATOR SUPERFAMILY (MFS) PROFILE DOMAIN-CONTAINING PROTEIN-RELATED"/>
    <property type="match status" value="1"/>
</dbReference>
<dbReference type="GO" id="GO:0016020">
    <property type="term" value="C:membrane"/>
    <property type="evidence" value="ECO:0007669"/>
    <property type="project" value="UniProtKB-SubCell"/>
</dbReference>
<accession>A0A0G4KIP8</accession>
<keyword evidence="4" id="KW-0812">Transmembrane</keyword>
<feature type="region of interest" description="Disordered" evidence="3">
    <location>
        <begin position="675"/>
        <end position="739"/>
    </location>
</feature>
<dbReference type="SUPFAM" id="SSF103473">
    <property type="entry name" value="MFS general substrate transporter"/>
    <property type="match status" value="1"/>
</dbReference>
<feature type="compositionally biased region" description="Gly residues" evidence="3">
    <location>
        <begin position="948"/>
        <end position="971"/>
    </location>
</feature>
<feature type="compositionally biased region" description="Polar residues" evidence="3">
    <location>
        <begin position="996"/>
        <end position="1005"/>
    </location>
</feature>
<keyword evidence="4" id="KW-0472">Membrane</keyword>
<dbReference type="Pfam" id="PF24086">
    <property type="entry name" value="DUF7371"/>
    <property type="match status" value="1"/>
</dbReference>
<feature type="transmembrane region" description="Helical" evidence="4">
    <location>
        <begin position="1988"/>
        <end position="2010"/>
    </location>
</feature>
<feature type="compositionally biased region" description="Basic and acidic residues" evidence="3">
    <location>
        <begin position="1594"/>
        <end position="1603"/>
    </location>
</feature>
<dbReference type="InterPro" id="IPR036259">
    <property type="entry name" value="MFS_trans_sf"/>
</dbReference>
<proteinExistence type="inferred from homology"/>
<dbReference type="InterPro" id="IPR020846">
    <property type="entry name" value="MFS_dom"/>
</dbReference>
<feature type="transmembrane region" description="Helical" evidence="4">
    <location>
        <begin position="1791"/>
        <end position="1811"/>
    </location>
</feature>
<dbReference type="GO" id="GO:0022857">
    <property type="term" value="F:transmembrane transporter activity"/>
    <property type="evidence" value="ECO:0007669"/>
    <property type="project" value="InterPro"/>
</dbReference>
<sequence>MLPRVLHHGRRVLLPSDHDIFCFVHCSNVAAAFQSTGRLGQPTSHTQAHEALASSTTLSQTTAEMRIHAPLGVLAFGLLGLTSADAFPPDDGYGGGTCAPTATTTVFVTVSATNAASPPFEAGPQTVTVTIPASDNGAPGNPLSPVYTVTVQTFGPGESSPYNGPRPWESRLTATGVATRTVTLPAPDAVPSAPSGGNGSPGTNSPGPDDNTGTPGTPDPGSPGADGGNGSSAPGGASGNPGSSGGSPADGSQFDPDCVTVITTTLYRTETGTGNGSPTVDTVVATLTFTYPHDTDGSHNGGSGTVATNAPNYGQLQPSIITRTVYQPALGPGQPSPSPSLIVETITIQAQDPNASGSNGPGVTAIPGVPGDGSSGPFSVITTTLYHARTIPGQAVVTTDTIVASFTVAFPPTSPTDSGNDGSSGSPAGTDDIVTFITTTWYETTTCLDSLGNPTPTVVTHATTIASVLPLQASPTNVPDSGVGSQASGDHGDLVTVITETVYRPVPSLGPNGEDSPLVDTIVATITATFPGDATDDGSTGADIVTVIVTTLYVTATSPAGSSGELASSNGAVVQTLTVTIPSPSPVPGGFLTGAPVATPGSGNGIGPDNAITTSLYRTATYIGPDGQATVTTETYVATITAGTSPFGPYLPTGVPTGAPGNSNPQVTVVTQTLYPTGSIPDNYGGPGSPNVDSGSPDSGVPGSGVPGSGVPGSGVPGSGVPGSGVPGSGVPGSGVPGFSDGSSPSVVVYTTTLLPSGLVPNDPFGNGASTVITVTFPNPTATGPNDSIVQTLTYTFPPATPGAGGGLPSTPTNLPGGLTNSGGSPTPGGLGSSGQVSPVGYNSDLTAGTAIPLPPDGSAGEISGTLYLTSTFVVTQTIPAAYNNGNSVVTYLSVATVGNPLPSGVTALPSVASGAGGVFGQPGQLQPPVPGGQPGSGQVQPPASGAGQSGTGQPGTGQPGTGQPGIGQPGTGQSQPLVPGTGQPGAAQPQPLVSGVSSPASAPCTSGLQTGLGGLSGTVAPAQPLPPSGETTLPGGYGFTQPPVQPPAGVPTPAQPVNNPLLSISGALPLIGTQSLNTLLPTGVPQPPSGIPPAAGNPAEQVPGAAAGHNSKDCSATLRTLIVTSVHTSTFFNIVPELTTTYTFPYQALVTVESTIVTAELAPTLLKKFRRQHDEPLVFANTTQGGHPASFAPPVDATLITIQPAVIPTALRHFKRHVDIKPAFANTTTTASRPTAITGEPTLSTLFPKPSHGNSTFISTSSLPALSGTNVQQSTASPVRVHTSSSLSSKLSDTTSNILTASATIPVQVPICTGAKEVGNQVLDFDELPVGPLYNPYSRFWFSTGFLIAPPPSVPYTPSSGGRLLEFVPPVLTNGTLDTSQFGAGIDAASNCFRFNFFGANLGCDAHGENQFCEFTFTGYRFNSTLNAEAEVLSQVTWVPSCPTLKECNLTPFLVEGFNNLSSVLVTLRVDGKPRPWWADDLKVGWTDNSCDAARCRAGTPHHTATKRGKEGEPVWYWTPGGLRQLGSHFMNNLYRTSATMVNATTSSEPASDIEKLEHFPTDGSDSEAKQIKTERERTDASSNTTSDGEGEVDQRDGDESHQTTSIASRVLSRMTSRSSVAPGPPPDGGFTAWMCVLSGHLVIMNTWGVINSFGVFQPHYTSTLNRAPSDISWIGSFEIFLLFFIGTFTGRLTDAGFFRPLFATGSVLVVAGTFATSFCTQYWQFFLAQGVCMGLGNGFLFCPCLSLLATYFQKRRALAIGISACGSATGGLVFPSIVRELLPRIGFGWTMRVIGFIQLATMLVSFFFLKPRIAPRKAGKLVEWAAFTELEYTFYALGSFLCFMGVYFAFFYLASYSRDIEGLSYINSLNLLLLLNGIGVIGRLLPNYVADTLGTLNMFIPMAGISSLLAFSWMAVSSEPGLYTWVVFYGIAAGGIQSLFPAGLSALTSDPRKQGTRMGMVFTIVSFAVLTGPPIAGAIIDATGGRYVGAQAFAGSCMALGMGGLMAAREVKRRKLGKGVWAKV</sequence>
<feature type="compositionally biased region" description="Low complexity" evidence="3">
    <location>
        <begin position="809"/>
        <end position="825"/>
    </location>
</feature>
<keyword evidence="4" id="KW-1133">Transmembrane helix</keyword>
<feature type="transmembrane region" description="Helical" evidence="4">
    <location>
        <begin position="1961"/>
        <end position="1982"/>
    </location>
</feature>
<dbReference type="PANTHER" id="PTHR11360">
    <property type="entry name" value="MONOCARBOXYLATE TRANSPORTER"/>
    <property type="match status" value="1"/>
</dbReference>
<feature type="region of interest" description="Disordered" evidence="3">
    <location>
        <begin position="919"/>
        <end position="1058"/>
    </location>
</feature>
<feature type="region of interest" description="Disordered" evidence="3">
    <location>
        <begin position="1080"/>
        <end position="1111"/>
    </location>
</feature>
<feature type="compositionally biased region" description="Polar residues" evidence="3">
    <location>
        <begin position="415"/>
        <end position="427"/>
    </location>
</feature>
<dbReference type="Gene3D" id="1.20.1250.20">
    <property type="entry name" value="MFS general substrate transporter like domains"/>
    <property type="match status" value="2"/>
</dbReference>
<evidence type="ECO:0000259" key="5">
    <source>
        <dbReference type="PROSITE" id="PS50850"/>
    </source>
</evidence>
<comment type="subcellular location">
    <subcellularLocation>
        <location evidence="1">Membrane</location>
        <topology evidence="1">Multi-pass membrane protein</topology>
    </subcellularLocation>
</comment>
<dbReference type="PROSITE" id="PS50850">
    <property type="entry name" value="MFS"/>
    <property type="match status" value="1"/>
</dbReference>
<feature type="compositionally biased region" description="Gly residues" evidence="3">
    <location>
        <begin position="702"/>
        <end position="736"/>
    </location>
</feature>
<feature type="transmembrane region" description="Helical" evidence="4">
    <location>
        <begin position="1699"/>
        <end position="1718"/>
    </location>
</feature>
<protein>
    <recommendedName>
        <fullName evidence="5">Major facilitator superfamily (MFS) profile domain-containing protein</fullName>
    </recommendedName>
</protein>
<dbReference type="InterPro" id="IPR050327">
    <property type="entry name" value="Proton-linked_MCT"/>
</dbReference>
<dbReference type="CDD" id="cd17352">
    <property type="entry name" value="MFS_MCT_SLC16"/>
    <property type="match status" value="1"/>
</dbReference>
<feature type="compositionally biased region" description="Basic and acidic residues" evidence="3">
    <location>
        <begin position="1554"/>
        <end position="1581"/>
    </location>
</feature>
<feature type="domain" description="Major facilitator superfamily (MFS) profile" evidence="5">
    <location>
        <begin position="1634"/>
        <end position="2017"/>
    </location>
</feature>
<feature type="transmembrane region" description="Helical" evidence="4">
    <location>
        <begin position="1900"/>
        <end position="1918"/>
    </location>
</feature>
<dbReference type="Pfam" id="PF07690">
    <property type="entry name" value="MFS_1"/>
    <property type="match status" value="1"/>
</dbReference>
<dbReference type="EMBL" id="CVQH01001336">
    <property type="protein sequence ID" value="CRK00498.1"/>
    <property type="molecule type" value="Genomic_DNA"/>
</dbReference>
<feature type="transmembrane region" description="Helical" evidence="4">
    <location>
        <begin position="1867"/>
        <end position="1888"/>
    </location>
</feature>
<feature type="compositionally biased region" description="Low complexity" evidence="3">
    <location>
        <begin position="692"/>
        <end position="701"/>
    </location>
</feature>